<dbReference type="InterPro" id="IPR013320">
    <property type="entry name" value="ConA-like_dom_sf"/>
</dbReference>
<proteinExistence type="predicted"/>
<feature type="compositionally biased region" description="Polar residues" evidence="1">
    <location>
        <begin position="388"/>
        <end position="403"/>
    </location>
</feature>
<dbReference type="EMBL" id="JAFLNL010000012">
    <property type="protein sequence ID" value="MBO0355793.1"/>
    <property type="molecule type" value="Genomic_DNA"/>
</dbReference>
<dbReference type="PROSITE" id="PS50853">
    <property type="entry name" value="FN3"/>
    <property type="match status" value="1"/>
</dbReference>
<dbReference type="InterPro" id="IPR018765">
    <property type="entry name" value="DUF2341"/>
</dbReference>
<dbReference type="Pfam" id="PF10102">
    <property type="entry name" value="DUF2341"/>
    <property type="match status" value="1"/>
</dbReference>
<dbReference type="SUPFAM" id="SSF49899">
    <property type="entry name" value="Concanavalin A-like lectins/glucanases"/>
    <property type="match status" value="1"/>
</dbReference>
<comment type="caution">
    <text evidence="4">The sequence shown here is derived from an EMBL/GenBank/DDBJ whole genome shotgun (WGS) entry which is preliminary data.</text>
</comment>
<evidence type="ECO:0000313" key="5">
    <source>
        <dbReference type="Proteomes" id="UP000664044"/>
    </source>
</evidence>
<dbReference type="Gene3D" id="2.60.40.10">
    <property type="entry name" value="Immunoglobulins"/>
    <property type="match status" value="1"/>
</dbReference>
<dbReference type="SUPFAM" id="SSF49265">
    <property type="entry name" value="Fibronectin type III"/>
    <property type="match status" value="1"/>
</dbReference>
<reference evidence="4 5" key="1">
    <citation type="submission" date="2021-03" db="EMBL/GenBank/DDBJ databases">
        <title>Muricauda lutimaris sp. nov. and Muricauda ruestringensis sp. nov, two marine members of the Flavobacteriaceae isolated from deep sea sediments of Western Pacific.</title>
        <authorList>
            <person name="Zhao S."/>
            <person name="Liu R."/>
        </authorList>
    </citation>
    <scope>NUCLEOTIDE SEQUENCE [LARGE SCALE GENOMIC DNA]</scope>
    <source>
        <strain evidence="4 5">BC31-1-A7</strain>
    </source>
</reference>
<dbReference type="Pfam" id="PF00041">
    <property type="entry name" value="fn3"/>
    <property type="match status" value="1"/>
</dbReference>
<feature type="region of interest" description="Disordered" evidence="1">
    <location>
        <begin position="378"/>
        <end position="403"/>
    </location>
</feature>
<name>A0ABS3GA85_9FLAO</name>
<evidence type="ECO:0000256" key="1">
    <source>
        <dbReference type="SAM" id="MobiDB-lite"/>
    </source>
</evidence>
<accession>A0ABS3GA85</accession>
<dbReference type="InterPro" id="IPR003961">
    <property type="entry name" value="FN3_dom"/>
</dbReference>
<dbReference type="Gene3D" id="2.60.120.200">
    <property type="match status" value="1"/>
</dbReference>
<feature type="domain" description="Fibronectin type-III" evidence="3">
    <location>
        <begin position="393"/>
        <end position="481"/>
    </location>
</feature>
<dbReference type="Proteomes" id="UP000664044">
    <property type="component" value="Unassembled WGS sequence"/>
</dbReference>
<evidence type="ECO:0000259" key="3">
    <source>
        <dbReference type="PROSITE" id="PS50853"/>
    </source>
</evidence>
<evidence type="ECO:0000313" key="4">
    <source>
        <dbReference type="EMBL" id="MBO0355793.1"/>
    </source>
</evidence>
<keyword evidence="5" id="KW-1185">Reference proteome</keyword>
<dbReference type="InterPro" id="IPR013783">
    <property type="entry name" value="Ig-like_fold"/>
</dbReference>
<gene>
    <name evidence="4" type="ORF">J0656_17375</name>
</gene>
<evidence type="ECO:0000256" key="2">
    <source>
        <dbReference type="SAM" id="SignalP"/>
    </source>
</evidence>
<organism evidence="4 5">
    <name type="scientific">Flagellimonas aurea</name>
    <dbReference type="NCBI Taxonomy" id="2915619"/>
    <lineage>
        <taxon>Bacteria</taxon>
        <taxon>Pseudomonadati</taxon>
        <taxon>Bacteroidota</taxon>
        <taxon>Flavobacteriia</taxon>
        <taxon>Flavobacteriales</taxon>
        <taxon>Flavobacteriaceae</taxon>
        <taxon>Flagellimonas</taxon>
    </lineage>
</organism>
<dbReference type="CDD" id="cd00063">
    <property type="entry name" value="FN3"/>
    <property type="match status" value="1"/>
</dbReference>
<dbReference type="Pfam" id="PF13385">
    <property type="entry name" value="Laminin_G_3"/>
    <property type="match status" value="1"/>
</dbReference>
<feature type="signal peptide" evidence="2">
    <location>
        <begin position="1"/>
        <end position="22"/>
    </location>
</feature>
<keyword evidence="2" id="KW-0732">Signal</keyword>
<dbReference type="InterPro" id="IPR036116">
    <property type="entry name" value="FN3_sf"/>
</dbReference>
<protein>
    <submittedName>
        <fullName evidence="4">DUF2341 domain-containing protein</fullName>
    </submittedName>
</protein>
<dbReference type="RefSeq" id="WP_207036227.1">
    <property type="nucleotide sequence ID" value="NZ_JAFLNL010000012.1"/>
</dbReference>
<feature type="chain" id="PRO_5046149355" evidence="2">
    <location>
        <begin position="23"/>
        <end position="616"/>
    </location>
</feature>
<dbReference type="SMART" id="SM00060">
    <property type="entry name" value="FN3"/>
    <property type="match status" value="1"/>
</dbReference>
<sequence>MKRLPMFSILALSFMVHFVLFAHMTPKDDGAEYEIPMGFSGWARKQPITISASQVEGSSDLTNFPVLITLDQLNTEIVDDGTYSALNGGGDIRFSSDASGNVQLPIDIVEFVTSTTPSNRKCQIWVKLPTLSNTSDTTIYIWYNKAGESQPASDSTYGSQAVWSDYRAIWHLEDDPSGIAPQIMDSAPYSNHGSTSVPMASNDSQPAQIGQGIILNGSNELINAGNDSSLNLTSNLTISGWFYPESYHDFYVIAKRSETVNVGYNMLLWASNEVDFYDSGNNPFGMTYVANQWNYIVMRLDATGTGAKAFINGDFSQVVQIEQLPDGLAQNLYLGGRSNGPFSLDGTLDELRVANNYRSDGWIATEYNNQLSPSSFASAGTPVDVSGETDTQSPTSPTLAIDSNSDTTVDLSWDGATDDIGVTGYRVFKDGVLESTVGNVNTYQVTGLTPSGTYAFTVTALDAAGNESAASNSISVTTDSGSGGPSGAVWTETDNVASYLGAVTVGTTSVPNGYKMAIDGKLITEEVQVQLSGNWPDYVFKGDYPLPTLEALEIYIEENGHLPNLPSAKEVEGNGFGLAEMNKLLLEKIEEMTLYLIQQNKKIDKLTKEIRQSRNQ</sequence>